<dbReference type="AlphaFoldDB" id="A0A1C3KKK9"/>
<protein>
    <recommendedName>
        <fullName evidence="3">PIR protein</fullName>
    </recommendedName>
</protein>
<accession>A0A1C3KKK9</accession>
<gene>
    <name evidence="1" type="primary">PowCR01_000223400</name>
    <name evidence="1" type="ORF">POWCR01_000223400</name>
</gene>
<proteinExistence type="predicted"/>
<dbReference type="Proteomes" id="UP000243200">
    <property type="component" value="Unassembled WGS sequence"/>
</dbReference>
<evidence type="ECO:0000313" key="1">
    <source>
        <dbReference type="EMBL" id="SBT74507.1"/>
    </source>
</evidence>
<dbReference type="EMBL" id="FLRJ01000719">
    <property type="protein sequence ID" value="SBT74507.1"/>
    <property type="molecule type" value="Genomic_DNA"/>
</dbReference>
<evidence type="ECO:0000313" key="2">
    <source>
        <dbReference type="Proteomes" id="UP000243200"/>
    </source>
</evidence>
<dbReference type="VEuPathDB" id="PlasmoDB:POWCR01_000223400"/>
<sequence length="172" mass="19813">MKVSKIYHMEKDIYEKTEKLFSVYFLYKIFISNTLLTSPCSHANSCSRAHNDIITTYTQIDDTKFCKALRDFKNEFDDNVKISTAECHSEIENLLLYPDECNRRLDKLEQGIASMQQQNGQLERQLESGGRSDPKYGDPTVDIPKKNNISLSSFVYSSSTVAKTSDTEIWRN</sequence>
<organism evidence="1 2">
    <name type="scientific">Plasmodium ovale</name>
    <name type="common">malaria parasite P. ovale</name>
    <dbReference type="NCBI Taxonomy" id="36330"/>
    <lineage>
        <taxon>Eukaryota</taxon>
        <taxon>Sar</taxon>
        <taxon>Alveolata</taxon>
        <taxon>Apicomplexa</taxon>
        <taxon>Aconoidasida</taxon>
        <taxon>Haemosporida</taxon>
        <taxon>Plasmodiidae</taxon>
        <taxon>Plasmodium</taxon>
        <taxon>Plasmodium (Plasmodium)</taxon>
    </lineage>
</organism>
<name>A0A1C3KKK9_PLAOA</name>
<reference evidence="1 2" key="1">
    <citation type="submission" date="2016-06" db="EMBL/GenBank/DDBJ databases">
        <authorList>
            <consortium name="Pathogen Informatics"/>
        </authorList>
    </citation>
    <scope>NUCLEOTIDE SEQUENCE [LARGE SCALE GENOMIC DNA]</scope>
</reference>
<evidence type="ECO:0008006" key="3">
    <source>
        <dbReference type="Google" id="ProtNLM"/>
    </source>
</evidence>